<keyword evidence="3" id="KW-0812">Transmembrane</keyword>
<dbReference type="InterPro" id="IPR008972">
    <property type="entry name" value="Cupredoxin"/>
</dbReference>
<gene>
    <name evidence="5" type="ORF">ATW55_10400</name>
</gene>
<dbReference type="PANTHER" id="PTHR38439:SF3">
    <property type="entry name" value="COPPER-RESISTANT CUPROPROTEIN COPI"/>
    <property type="match status" value="1"/>
</dbReference>
<dbReference type="Pfam" id="PF13473">
    <property type="entry name" value="Cupredoxin_1"/>
    <property type="match status" value="1"/>
</dbReference>
<dbReference type="EMBL" id="LPVJ01000070">
    <property type="protein sequence ID" value="KUO94813.1"/>
    <property type="molecule type" value="Genomic_DNA"/>
</dbReference>
<dbReference type="Gene3D" id="2.60.40.420">
    <property type="entry name" value="Cupredoxins - blue copper proteins"/>
    <property type="match status" value="1"/>
</dbReference>
<dbReference type="Proteomes" id="UP000053557">
    <property type="component" value="Unassembled WGS sequence"/>
</dbReference>
<dbReference type="RefSeq" id="WP_160327264.1">
    <property type="nucleotide sequence ID" value="NZ_LPVJ01000070.1"/>
</dbReference>
<dbReference type="AlphaFoldDB" id="A0A101XNT0"/>
<keyword evidence="6" id="KW-1185">Reference proteome</keyword>
<dbReference type="OrthoDB" id="9816061at2"/>
<dbReference type="PROSITE" id="PS00079">
    <property type="entry name" value="MULTICOPPER_OXIDASE1"/>
    <property type="match status" value="1"/>
</dbReference>
<accession>A0A101XNT0</accession>
<dbReference type="InterPro" id="IPR028096">
    <property type="entry name" value="EfeO_Cupredoxin"/>
</dbReference>
<evidence type="ECO:0000256" key="3">
    <source>
        <dbReference type="SAM" id="Phobius"/>
    </source>
</evidence>
<dbReference type="CDD" id="cd00920">
    <property type="entry name" value="Cupredoxin"/>
    <property type="match status" value="1"/>
</dbReference>
<evidence type="ECO:0000256" key="1">
    <source>
        <dbReference type="ARBA" id="ARBA00022723"/>
    </source>
</evidence>
<evidence type="ECO:0000259" key="4">
    <source>
        <dbReference type="Pfam" id="PF13473"/>
    </source>
</evidence>
<reference evidence="5 6" key="1">
    <citation type="submission" date="2015-12" db="EMBL/GenBank/DDBJ databases">
        <title>Draft genome sequence of Acidibacillus ferrooxidans ITV001, isolated from a chalcopyrite acid mine drainage site in Brazil.</title>
        <authorList>
            <person name="Dall'Agnol H."/>
            <person name="Nancucheo I."/>
            <person name="Johnson B."/>
            <person name="Oliveira R."/>
            <person name="Leite L."/>
            <person name="Pylro V."/>
            <person name="Nunes G.L."/>
            <person name="Tzotzos G."/>
            <person name="Fernandes G.R."/>
            <person name="Dutra J."/>
            <person name="Orellana S.C."/>
            <person name="Oliveira G."/>
        </authorList>
    </citation>
    <scope>NUCLEOTIDE SEQUENCE [LARGE SCALE GENOMIC DNA]</scope>
    <source>
        <strain evidence="6">ITV01</strain>
    </source>
</reference>
<feature type="domain" description="EfeO-type cupredoxin-like" evidence="4">
    <location>
        <begin position="59"/>
        <end position="162"/>
    </location>
</feature>
<evidence type="ECO:0000313" key="6">
    <source>
        <dbReference type="Proteomes" id="UP000053557"/>
    </source>
</evidence>
<keyword evidence="3" id="KW-0472">Membrane</keyword>
<name>A0A101XNT0_9BACL</name>
<dbReference type="InterPro" id="IPR033138">
    <property type="entry name" value="Cu_oxidase_CS"/>
</dbReference>
<proteinExistence type="predicted"/>
<dbReference type="PANTHER" id="PTHR38439">
    <property type="entry name" value="AURACYANIN-B"/>
    <property type="match status" value="1"/>
</dbReference>
<evidence type="ECO:0000313" key="5">
    <source>
        <dbReference type="EMBL" id="KUO94813.1"/>
    </source>
</evidence>
<evidence type="ECO:0000256" key="2">
    <source>
        <dbReference type="ARBA" id="ARBA00023008"/>
    </source>
</evidence>
<dbReference type="SUPFAM" id="SSF49503">
    <property type="entry name" value="Cupredoxins"/>
    <property type="match status" value="1"/>
</dbReference>
<protein>
    <recommendedName>
        <fullName evidence="4">EfeO-type cupredoxin-like domain-containing protein</fullName>
    </recommendedName>
</protein>
<dbReference type="InterPro" id="IPR050845">
    <property type="entry name" value="Cu-binding_ET"/>
</dbReference>
<keyword evidence="3" id="KW-1133">Transmembrane helix</keyword>
<sequence length="163" mass="17659">MSLSVQNEGAKNVWGGIAVVFRKVALMFVCSGFLFANGAQYKVFASSAGATLSASRVFYTSVAQAENATHTLTVNLVALDYKFAPETLTVTHGTRVTVHLFNRGKSMHNWTLTSGGYTVSTPNVKPGHAETVTFMAGKKGEFPFYCSVRNHKEMGMVGKLIVR</sequence>
<keyword evidence="2" id="KW-0186">Copper</keyword>
<comment type="caution">
    <text evidence="5">The sequence shown here is derived from an EMBL/GenBank/DDBJ whole genome shotgun (WGS) entry which is preliminary data.</text>
</comment>
<keyword evidence="1" id="KW-0479">Metal-binding</keyword>
<feature type="transmembrane region" description="Helical" evidence="3">
    <location>
        <begin position="12"/>
        <end position="36"/>
    </location>
</feature>
<dbReference type="GO" id="GO:0046872">
    <property type="term" value="F:metal ion binding"/>
    <property type="evidence" value="ECO:0007669"/>
    <property type="project" value="UniProtKB-KW"/>
</dbReference>
<organism evidence="5 6">
    <name type="scientific">Ferroacidibacillus organovorans</name>
    <dbReference type="NCBI Taxonomy" id="1765683"/>
    <lineage>
        <taxon>Bacteria</taxon>
        <taxon>Bacillati</taxon>
        <taxon>Bacillota</taxon>
        <taxon>Bacilli</taxon>
        <taxon>Bacillales</taxon>
        <taxon>Alicyclobacillaceae</taxon>
        <taxon>Ferroacidibacillus</taxon>
    </lineage>
</organism>